<dbReference type="AlphaFoldDB" id="A0A6P1TD54"/>
<evidence type="ECO:0000313" key="4">
    <source>
        <dbReference type="Proteomes" id="UP000563601"/>
    </source>
</evidence>
<dbReference type="RefSeq" id="WP_161858893.1">
    <property type="nucleotide sequence ID" value="NZ_CP047491.1"/>
</dbReference>
<evidence type="ECO:0000313" key="2">
    <source>
        <dbReference type="EMBL" id="QHQ39576.1"/>
    </source>
</evidence>
<dbReference type="OrthoDB" id="8903620at2"/>
<keyword evidence="3" id="KW-1185">Reference proteome</keyword>
<dbReference type="Proteomes" id="UP000464675">
    <property type="component" value="Chromosome"/>
</dbReference>
<dbReference type="InterPro" id="IPR018736">
    <property type="entry name" value="DUF2279_periplasmic_lipo"/>
</dbReference>
<dbReference type="Proteomes" id="UP000563601">
    <property type="component" value="Unassembled WGS sequence"/>
</dbReference>
<dbReference type="EMBL" id="CP047491">
    <property type="protein sequence ID" value="QHQ39576.1"/>
    <property type="molecule type" value="Genomic_DNA"/>
</dbReference>
<name>A0A6P1TD54_9GAMM</name>
<dbReference type="Pfam" id="PF10043">
    <property type="entry name" value="DUF2279"/>
    <property type="match status" value="1"/>
</dbReference>
<dbReference type="EMBL" id="JACHHR010000001">
    <property type="protein sequence ID" value="MBB5209884.1"/>
    <property type="molecule type" value="Genomic_DNA"/>
</dbReference>
<gene>
    <name evidence="2" type="ORF">GTQ55_11670</name>
    <name evidence="1" type="ORF">HNQ53_000072</name>
</gene>
<reference evidence="2 3" key="1">
    <citation type="submission" date="2020-01" db="EMBL/GenBank/DDBJ databases">
        <title>The possibility of degradation of plastic by Microbulbifer hydrolyticus IRE-31.</title>
        <authorList>
            <person name="Liu L."/>
        </authorList>
    </citation>
    <scope>NUCLEOTIDE SEQUENCE [LARGE SCALE GENOMIC DNA]</scope>
    <source>
        <strain evidence="2 3">IRE-31</strain>
    </source>
</reference>
<sequence>MQIFASLRCYVLILPFIWSSAVLSESINWEDAKKSIFDARYEIGAVAGGITYLGVKEWNWGSASFKFNDEGWFGMDTGSGGMDKLGHMYSSYLIAEAIGNGLSRNNDADFSATYSALWASSLMLYVEVFDGYSADHGFSYEDVIFNSTGIAFSYLRTRNPKLKDLLDYRLDYRPSRGMKGFHPVTDYSGMRYLLAVKAAGVPSLRDTPLKYVELNLGYMAQGFKTSDAPYFPERKTELFVGISFNLDELLFKPFSENLGRVGKYASTVSHYYQPRGTYTKTSLDKRRACVTASCPL</sequence>
<protein>
    <submittedName>
        <fullName evidence="2">DUF2279 domain-containing protein</fullName>
    </submittedName>
</protein>
<proteinExistence type="predicted"/>
<organism evidence="1 4">
    <name type="scientific">Microbulbifer hydrolyticus</name>
    <dbReference type="NCBI Taxonomy" id="48074"/>
    <lineage>
        <taxon>Bacteria</taxon>
        <taxon>Pseudomonadati</taxon>
        <taxon>Pseudomonadota</taxon>
        <taxon>Gammaproteobacteria</taxon>
        <taxon>Cellvibrionales</taxon>
        <taxon>Microbulbiferaceae</taxon>
        <taxon>Microbulbifer</taxon>
    </lineage>
</organism>
<evidence type="ECO:0000313" key="1">
    <source>
        <dbReference type="EMBL" id="MBB5209884.1"/>
    </source>
</evidence>
<reference evidence="1 4" key="2">
    <citation type="submission" date="2020-08" db="EMBL/GenBank/DDBJ databases">
        <title>Genomic Encyclopedia of Type Strains, Phase IV (KMG-IV): sequencing the most valuable type-strain genomes for metagenomic binning, comparative biology and taxonomic classification.</title>
        <authorList>
            <person name="Goeker M."/>
        </authorList>
    </citation>
    <scope>NUCLEOTIDE SEQUENCE [LARGE SCALE GENOMIC DNA]</scope>
    <source>
        <strain evidence="1 4">DSM 11525</strain>
    </source>
</reference>
<accession>A0A6P1TD54</accession>
<evidence type="ECO:0000313" key="3">
    <source>
        <dbReference type="Proteomes" id="UP000464675"/>
    </source>
</evidence>